<dbReference type="PROSITE" id="PS00678">
    <property type="entry name" value="WD_REPEATS_1"/>
    <property type="match status" value="3"/>
</dbReference>
<dbReference type="Pfam" id="PF00400">
    <property type="entry name" value="WD40"/>
    <property type="match status" value="7"/>
</dbReference>
<name>A0A0R3S9V7_HYMDI</name>
<keyword evidence="2 7" id="KW-0853">WD repeat</keyword>
<keyword evidence="3" id="KW-0677">Repeat</keyword>
<dbReference type="InterPro" id="IPR036322">
    <property type="entry name" value="WD40_repeat_dom_sf"/>
</dbReference>
<dbReference type="SMART" id="SM00320">
    <property type="entry name" value="WD40"/>
    <property type="match status" value="7"/>
</dbReference>
<dbReference type="InterPro" id="IPR001680">
    <property type="entry name" value="WD40_rpt"/>
</dbReference>
<dbReference type="EMBL" id="UYSG01000172">
    <property type="protein sequence ID" value="VDL18534.1"/>
    <property type="molecule type" value="Genomic_DNA"/>
</dbReference>
<dbReference type="FunFam" id="2.130.10.10:FF:000018">
    <property type="entry name" value="Receptor for activated C kinase 1"/>
    <property type="match status" value="1"/>
</dbReference>
<dbReference type="OrthoDB" id="7875889at2759"/>
<dbReference type="GO" id="GO:0043022">
    <property type="term" value="F:ribosome binding"/>
    <property type="evidence" value="ECO:0007669"/>
    <property type="project" value="InterPro"/>
</dbReference>
<evidence type="ECO:0000313" key="8">
    <source>
        <dbReference type="EMBL" id="VDL18534.1"/>
    </source>
</evidence>
<reference evidence="8 10" key="2">
    <citation type="submission" date="2018-11" db="EMBL/GenBank/DDBJ databases">
        <authorList>
            <consortium name="Pathogen Informatics"/>
        </authorList>
    </citation>
    <scope>NUCLEOTIDE SEQUENCE [LARGE SCALE GENOMIC DNA]</scope>
</reference>
<evidence type="ECO:0000256" key="4">
    <source>
        <dbReference type="ARBA" id="ARBA00022980"/>
    </source>
</evidence>
<dbReference type="CDD" id="cd00200">
    <property type="entry name" value="WD40"/>
    <property type="match status" value="1"/>
</dbReference>
<evidence type="ECO:0000256" key="3">
    <source>
        <dbReference type="ARBA" id="ARBA00022737"/>
    </source>
</evidence>
<feature type="repeat" description="WD" evidence="7">
    <location>
        <begin position="101"/>
        <end position="133"/>
    </location>
</feature>
<evidence type="ECO:0000256" key="5">
    <source>
        <dbReference type="ARBA" id="ARBA00023274"/>
    </source>
</evidence>
<dbReference type="GO" id="GO:1990904">
    <property type="term" value="C:ribonucleoprotein complex"/>
    <property type="evidence" value="ECO:0007669"/>
    <property type="project" value="UniProtKB-KW"/>
</dbReference>
<evidence type="ECO:0000256" key="1">
    <source>
        <dbReference type="ARBA" id="ARBA00007253"/>
    </source>
</evidence>
<evidence type="ECO:0000313" key="9">
    <source>
        <dbReference type="EMBL" id="VUZ56349.1"/>
    </source>
</evidence>
<feature type="repeat" description="WD" evidence="7">
    <location>
        <begin position="59"/>
        <end position="100"/>
    </location>
</feature>
<organism evidence="12">
    <name type="scientific">Hymenolepis diminuta</name>
    <name type="common">Rat tapeworm</name>
    <dbReference type="NCBI Taxonomy" id="6216"/>
    <lineage>
        <taxon>Eukaryota</taxon>
        <taxon>Metazoa</taxon>
        <taxon>Spiralia</taxon>
        <taxon>Lophotrochozoa</taxon>
        <taxon>Platyhelminthes</taxon>
        <taxon>Cestoda</taxon>
        <taxon>Eucestoda</taxon>
        <taxon>Cyclophyllidea</taxon>
        <taxon>Hymenolepididae</taxon>
        <taxon>Hymenolepis</taxon>
    </lineage>
</organism>
<keyword evidence="5" id="KW-0687">Ribonucleoprotein</keyword>
<feature type="repeat" description="WD" evidence="7">
    <location>
        <begin position="292"/>
        <end position="320"/>
    </location>
</feature>
<evidence type="ECO:0000313" key="12">
    <source>
        <dbReference type="WBParaSite" id="HDID_0000107201-mRNA-1"/>
    </source>
</evidence>
<evidence type="ECO:0000256" key="2">
    <source>
        <dbReference type="ARBA" id="ARBA00022574"/>
    </source>
</evidence>
<proteinExistence type="inferred from homology"/>
<dbReference type="InterPro" id="IPR020472">
    <property type="entry name" value="WD40_PAC1"/>
</dbReference>
<dbReference type="PRINTS" id="PR00320">
    <property type="entry name" value="GPROTEINBRPT"/>
</dbReference>
<dbReference type="PANTHER" id="PTHR19868">
    <property type="entry name" value="RECEPTOR FOR ACTIVATED PROTEIN KINASE C RACK1"/>
    <property type="match status" value="1"/>
</dbReference>
<dbReference type="PROSITE" id="PS50082">
    <property type="entry name" value="WD_REPEATS_2"/>
    <property type="match status" value="6"/>
</dbReference>
<sequence>MSDTVLYRGTLDGHSDWVTQIATNAHHPNIVLSSSRDKSLIIWELNSQSSKFGVPRHSLRGHNHFVSDVVMSSDGQFAISGSWDKTLRLWNLTTGRTAIRFTGHTGDVLSVHFSADNRQIVSGSRDKTAKLWNTLGLCKYTFDVDGHTDWVSCCRFSPNVDTPIIVTGGWDRTVKVWNQLNCKLRTEGFCHRGYINNVTISPDGTLCASGGKDENALLWDLGSSKYLYSLSAGAEIKALCFSPTRYWLCAAAGPTIKIWNLEDKVLVEELQVEPIANTVSKKKPKPPICNCLAWSADGSTLFAGYTDNRIHVWQFMQSSD</sequence>
<dbReference type="SUPFAM" id="SSF50978">
    <property type="entry name" value="WD40 repeat-like"/>
    <property type="match status" value="1"/>
</dbReference>
<dbReference type="Proteomes" id="UP000321570">
    <property type="component" value="Unassembled WGS sequence"/>
</dbReference>
<dbReference type="GO" id="GO:0005840">
    <property type="term" value="C:ribosome"/>
    <property type="evidence" value="ECO:0007669"/>
    <property type="project" value="UniProtKB-KW"/>
</dbReference>
<feature type="repeat" description="WD" evidence="7">
    <location>
        <begin position="11"/>
        <end position="47"/>
    </location>
</feature>
<keyword evidence="11" id="KW-1185">Reference proteome</keyword>
<keyword evidence="4" id="KW-0689">Ribosomal protein</keyword>
<gene>
    <name evidence="8" type="ORF">HDID_LOCUS1073</name>
    <name evidence="9" type="ORF">WMSIL1_LOCUS14008</name>
</gene>
<dbReference type="Gene3D" id="2.130.10.10">
    <property type="entry name" value="YVTN repeat-like/Quinoprotein amine dehydrogenase"/>
    <property type="match status" value="1"/>
</dbReference>
<evidence type="ECO:0000313" key="10">
    <source>
        <dbReference type="Proteomes" id="UP000274504"/>
    </source>
</evidence>
<dbReference type="Proteomes" id="UP000274504">
    <property type="component" value="Unassembled WGS sequence"/>
</dbReference>
<evidence type="ECO:0000313" key="11">
    <source>
        <dbReference type="Proteomes" id="UP000321570"/>
    </source>
</evidence>
<accession>A0A0R3S9V7</accession>
<comment type="similarity">
    <text evidence="1">Belongs to the WD repeat G protein beta family. Ribosomal protein RACK1 subfamily.</text>
</comment>
<feature type="repeat" description="WD" evidence="7">
    <location>
        <begin position="144"/>
        <end position="178"/>
    </location>
</feature>
<dbReference type="InterPro" id="IPR015943">
    <property type="entry name" value="WD40/YVTN_repeat-like_dom_sf"/>
</dbReference>
<dbReference type="InterPro" id="IPR019775">
    <property type="entry name" value="WD40_repeat_CS"/>
</dbReference>
<dbReference type="PROSITE" id="PS50294">
    <property type="entry name" value="WD_REPEATS_REGION"/>
    <property type="match status" value="5"/>
</dbReference>
<dbReference type="AlphaFoldDB" id="A0A0R3S9V7"/>
<dbReference type="STRING" id="6216.A0A0R3S9V7"/>
<evidence type="ECO:0000256" key="6">
    <source>
        <dbReference type="ARBA" id="ARBA00035297"/>
    </source>
</evidence>
<protein>
    <recommendedName>
        <fullName evidence="6">Small ribosomal subunit protein RACK1</fullName>
    </recommendedName>
</protein>
<reference evidence="9 11" key="3">
    <citation type="submission" date="2019-07" db="EMBL/GenBank/DDBJ databases">
        <authorList>
            <person name="Jastrzebski P J."/>
            <person name="Paukszto L."/>
            <person name="Jastrzebski P J."/>
        </authorList>
    </citation>
    <scope>NUCLEOTIDE SEQUENCE [LARGE SCALE GENOMIC DNA]</scope>
    <source>
        <strain evidence="9 11">WMS-il1</strain>
    </source>
</reference>
<dbReference type="InterPro" id="IPR045223">
    <property type="entry name" value="RACK1-like"/>
</dbReference>
<dbReference type="EMBL" id="CABIJS010000702">
    <property type="protein sequence ID" value="VUZ56349.1"/>
    <property type="molecule type" value="Genomic_DNA"/>
</dbReference>
<dbReference type="GO" id="GO:0045182">
    <property type="term" value="F:translation regulator activity"/>
    <property type="evidence" value="ECO:0007669"/>
    <property type="project" value="InterPro"/>
</dbReference>
<feature type="repeat" description="WD" evidence="7">
    <location>
        <begin position="191"/>
        <end position="229"/>
    </location>
</feature>
<dbReference type="WBParaSite" id="HDID_0000107201-mRNA-1">
    <property type="protein sequence ID" value="HDID_0000107201-mRNA-1"/>
    <property type="gene ID" value="HDID_0000107201"/>
</dbReference>
<evidence type="ECO:0000256" key="7">
    <source>
        <dbReference type="PROSITE-ProRule" id="PRU00221"/>
    </source>
</evidence>
<reference evidence="12" key="1">
    <citation type="submission" date="2017-02" db="UniProtKB">
        <authorList>
            <consortium name="WormBaseParasite"/>
        </authorList>
    </citation>
    <scope>IDENTIFICATION</scope>
</reference>